<comment type="caution">
    <text evidence="1">The sequence shown here is derived from an EMBL/GenBank/DDBJ whole genome shotgun (WGS) entry which is preliminary data.</text>
</comment>
<accession>A0A0C2R822</accession>
<dbReference type="EMBL" id="JXRR01000017">
    <property type="protein sequence ID" value="KIL46380.1"/>
    <property type="molecule type" value="Genomic_DNA"/>
</dbReference>
<sequence length="40" mass="4596">MISGKRFIFYTSCFLLVIPGEGNRKKLQRILKALQAVEIL</sequence>
<dbReference type="Proteomes" id="UP000031972">
    <property type="component" value="Unassembled WGS sequence"/>
</dbReference>
<organism evidence="1 2">
    <name type="scientific">Jeotgalibacillus campisalis</name>
    <dbReference type="NCBI Taxonomy" id="220754"/>
    <lineage>
        <taxon>Bacteria</taxon>
        <taxon>Bacillati</taxon>
        <taxon>Bacillota</taxon>
        <taxon>Bacilli</taxon>
        <taxon>Bacillales</taxon>
        <taxon>Caryophanaceae</taxon>
        <taxon>Jeotgalibacillus</taxon>
    </lineage>
</organism>
<proteinExistence type="predicted"/>
<gene>
    <name evidence="1" type="ORF">KR50_30540</name>
</gene>
<dbReference type="AlphaFoldDB" id="A0A0C2R822"/>
<protein>
    <submittedName>
        <fullName evidence="1">Uncharacterized protein</fullName>
    </submittedName>
</protein>
<name>A0A0C2R822_9BACL</name>
<evidence type="ECO:0000313" key="2">
    <source>
        <dbReference type="Proteomes" id="UP000031972"/>
    </source>
</evidence>
<reference evidence="1 2" key="1">
    <citation type="submission" date="2015-01" db="EMBL/GenBank/DDBJ databases">
        <title>Jeotgalibacillus campisalis genome sequencing.</title>
        <authorList>
            <person name="Goh K.M."/>
            <person name="Chan K.-G."/>
            <person name="Yaakop A.S."/>
            <person name="Ee R."/>
            <person name="Gan H.M."/>
            <person name="Chan C.S."/>
        </authorList>
    </citation>
    <scope>NUCLEOTIDE SEQUENCE [LARGE SCALE GENOMIC DNA]</scope>
    <source>
        <strain evidence="1 2">SF-57</strain>
    </source>
</reference>
<evidence type="ECO:0000313" key="1">
    <source>
        <dbReference type="EMBL" id="KIL46380.1"/>
    </source>
</evidence>
<keyword evidence="2" id="KW-1185">Reference proteome</keyword>